<evidence type="ECO:0000256" key="1">
    <source>
        <dbReference type="SAM" id="MobiDB-lite"/>
    </source>
</evidence>
<reference evidence="2 3" key="1">
    <citation type="submission" date="2019-07" db="EMBL/GenBank/DDBJ databases">
        <title>Genomics analysis of Aphanomyces spp. identifies a new class of oomycete effector associated with host adaptation.</title>
        <authorList>
            <person name="Gaulin E."/>
        </authorList>
    </citation>
    <scope>NUCLEOTIDE SEQUENCE [LARGE SCALE GENOMIC DNA]</scope>
    <source>
        <strain evidence="2 3">ATCC 201684</strain>
    </source>
</reference>
<protein>
    <submittedName>
        <fullName evidence="2">Uncharacterized protein</fullName>
    </submittedName>
</protein>
<keyword evidence="3" id="KW-1185">Reference proteome</keyword>
<name>A0A6G0WDU7_9STRA</name>
<accession>A0A6G0WDU7</accession>
<dbReference type="EMBL" id="VJMJ01000241">
    <property type="protein sequence ID" value="KAF0725502.1"/>
    <property type="molecule type" value="Genomic_DNA"/>
</dbReference>
<gene>
    <name evidence="2" type="ORF">Ae201684_016065</name>
</gene>
<feature type="region of interest" description="Disordered" evidence="1">
    <location>
        <begin position="107"/>
        <end position="131"/>
    </location>
</feature>
<sequence>MTAVMTEKTPYSSEKYICKVLLEANTIFCPDNAKIASEKPWRHIDLNIRLWVSRVLLWVVRVLLWVLRPPDASPSTRLELSARGIFRSHTLAGLDVAASITHTAMPRLPSSDSSNPCRHKFHPTRKTSHRLPNSRPCILPNLPHPYKAQGSSSPHTVAFKIVILAIHAISDHCIGSSWCCIDQLGWTRRRPQWYRQ</sequence>
<evidence type="ECO:0000313" key="3">
    <source>
        <dbReference type="Proteomes" id="UP000481153"/>
    </source>
</evidence>
<evidence type="ECO:0000313" key="2">
    <source>
        <dbReference type="EMBL" id="KAF0725502.1"/>
    </source>
</evidence>
<organism evidence="2 3">
    <name type="scientific">Aphanomyces euteiches</name>
    <dbReference type="NCBI Taxonomy" id="100861"/>
    <lineage>
        <taxon>Eukaryota</taxon>
        <taxon>Sar</taxon>
        <taxon>Stramenopiles</taxon>
        <taxon>Oomycota</taxon>
        <taxon>Saprolegniomycetes</taxon>
        <taxon>Saprolegniales</taxon>
        <taxon>Verrucalvaceae</taxon>
        <taxon>Aphanomyces</taxon>
    </lineage>
</organism>
<proteinExistence type="predicted"/>
<dbReference type="Proteomes" id="UP000481153">
    <property type="component" value="Unassembled WGS sequence"/>
</dbReference>
<feature type="compositionally biased region" description="Basic residues" evidence="1">
    <location>
        <begin position="117"/>
        <end position="129"/>
    </location>
</feature>
<dbReference type="AlphaFoldDB" id="A0A6G0WDU7"/>
<comment type="caution">
    <text evidence="2">The sequence shown here is derived from an EMBL/GenBank/DDBJ whole genome shotgun (WGS) entry which is preliminary data.</text>
</comment>